<organism evidence="3 4">
    <name type="scientific">Streptomyces marokkonensis</name>
    <dbReference type="NCBI Taxonomy" id="324855"/>
    <lineage>
        <taxon>Bacteria</taxon>
        <taxon>Bacillati</taxon>
        <taxon>Actinomycetota</taxon>
        <taxon>Actinomycetes</taxon>
        <taxon>Kitasatosporales</taxon>
        <taxon>Streptomycetaceae</taxon>
        <taxon>Streptomyces</taxon>
    </lineage>
</organism>
<name>A0ABW6QF54_9ACTN</name>
<sequence>MSRQRKRAIGAGAKHRLVFVDRLMATLVHLRHATTHDVLACWFGVDRSTVTRAIEKVRPLLAETRLHRQRRCAAAEPCRGHRPPRRQRKDRLHGRHRDAGPSADRRTQGPGHVHLRQEQAERRHNHGGRRRGRAGMGFAVRPSPEAAWTSPMPASQGWSSSWPTGPRRRTSPTPVIRAWVP</sequence>
<gene>
    <name evidence="3" type="ORF">ACFVZC_31440</name>
</gene>
<dbReference type="RefSeq" id="WP_388240021.1">
    <property type="nucleotide sequence ID" value="NZ_JBHVZQ010000044.1"/>
</dbReference>
<evidence type="ECO:0000313" key="3">
    <source>
        <dbReference type="EMBL" id="MFF1277867.1"/>
    </source>
</evidence>
<feature type="domain" description="Transposase Helix-turn-helix" evidence="2">
    <location>
        <begin position="15"/>
        <end position="63"/>
    </location>
</feature>
<proteinExistence type="predicted"/>
<dbReference type="EMBL" id="JBHVZQ010000044">
    <property type="protein sequence ID" value="MFF1277867.1"/>
    <property type="molecule type" value="Genomic_DNA"/>
</dbReference>
<reference evidence="3 4" key="1">
    <citation type="submission" date="2024-09" db="EMBL/GenBank/DDBJ databases">
        <title>The Natural Products Discovery Center: Release of the First 8490 Sequenced Strains for Exploring Actinobacteria Biosynthetic Diversity.</title>
        <authorList>
            <person name="Kalkreuter E."/>
            <person name="Kautsar S.A."/>
            <person name="Yang D."/>
            <person name="Bader C.D."/>
            <person name="Teijaro C.N."/>
            <person name="Fluegel L."/>
            <person name="Davis C.M."/>
            <person name="Simpson J.R."/>
            <person name="Lauterbach L."/>
            <person name="Steele A.D."/>
            <person name="Gui C."/>
            <person name="Meng S."/>
            <person name="Li G."/>
            <person name="Viehrig K."/>
            <person name="Ye F."/>
            <person name="Su P."/>
            <person name="Kiefer A.F."/>
            <person name="Nichols A."/>
            <person name="Cepeda A.J."/>
            <person name="Yan W."/>
            <person name="Fan B."/>
            <person name="Jiang Y."/>
            <person name="Adhikari A."/>
            <person name="Zheng C.-J."/>
            <person name="Schuster L."/>
            <person name="Cowan T.M."/>
            <person name="Smanski M.J."/>
            <person name="Chevrette M.G."/>
            <person name="De Carvalho L.P.S."/>
            <person name="Shen B."/>
        </authorList>
    </citation>
    <scope>NUCLEOTIDE SEQUENCE [LARGE SCALE GENOMIC DNA]</scope>
    <source>
        <strain evidence="3 4">NPDC058328</strain>
    </source>
</reference>
<feature type="compositionally biased region" description="Basic and acidic residues" evidence="1">
    <location>
        <begin position="97"/>
        <end position="107"/>
    </location>
</feature>
<dbReference type="InterPro" id="IPR027805">
    <property type="entry name" value="Transposase_HTH_dom"/>
</dbReference>
<feature type="compositionally biased region" description="Basic residues" evidence="1">
    <location>
        <begin position="80"/>
        <end position="96"/>
    </location>
</feature>
<keyword evidence="4" id="KW-1185">Reference proteome</keyword>
<protein>
    <submittedName>
        <fullName evidence="3">Transposase family protein</fullName>
    </submittedName>
</protein>
<feature type="compositionally biased region" description="Basic residues" evidence="1">
    <location>
        <begin position="123"/>
        <end position="133"/>
    </location>
</feature>
<evidence type="ECO:0000259" key="2">
    <source>
        <dbReference type="Pfam" id="PF13613"/>
    </source>
</evidence>
<dbReference type="Proteomes" id="UP001601627">
    <property type="component" value="Unassembled WGS sequence"/>
</dbReference>
<feature type="region of interest" description="Disordered" evidence="1">
    <location>
        <begin position="68"/>
        <end position="181"/>
    </location>
</feature>
<dbReference type="Pfam" id="PF13613">
    <property type="entry name" value="HTH_Tnp_4"/>
    <property type="match status" value="1"/>
</dbReference>
<evidence type="ECO:0000256" key="1">
    <source>
        <dbReference type="SAM" id="MobiDB-lite"/>
    </source>
</evidence>
<evidence type="ECO:0000313" key="4">
    <source>
        <dbReference type="Proteomes" id="UP001601627"/>
    </source>
</evidence>
<accession>A0ABW6QF54</accession>
<comment type="caution">
    <text evidence="3">The sequence shown here is derived from an EMBL/GenBank/DDBJ whole genome shotgun (WGS) entry which is preliminary data.</text>
</comment>